<feature type="transmembrane region" description="Helical" evidence="6">
    <location>
        <begin position="573"/>
        <end position="591"/>
    </location>
</feature>
<sequence>MVILGKRYLPNRLLAAVMAISAIVWLFGVQPGTAAGAQANSGKPEQQLLLFVGDALVAIGDQDWPDVAAHLQQFAVQWQKLDTNGKSSEQVQAALQQAQAALAQPNPDQQTVYQAFSQLAKATNRFLAAGTEQTGDKAIAAAQTMAVLLQQLSSTVANGELEQAKQQYDQLYDKWLAVESAVRTEHFDAYAAFETSLSLVRVAISTEPPQPDKMEQAIANFASQLDRFISGQWTKSDSVAQSEVDGIAGLLQLLAKAQQQITAEQSQAAADTMQQFIVAWPMAEGQVQTRSPQTYSDVETKMTEVPGILLSTPPNLARAEQLIQSIRSSLEPFAEQTQYTAWDAAMILVREGLEALLVVAALLAFLHRTGNKQKQAWIWSGVACGVLVSCGTAFLLSYLLSQAKAGSSSELIEGIAGLVSVGLMLTVGAWLHQKSNVKAWNNYIQNKMNAALSTGALWSLGITSFLALLREGTETVIFYIGMTASIQTSQLLLGIGGALVFLLLLGYVLIVYSGRIPVRPFFLIASFLIYYLAFKYVGGSIHALQVAGKLPTHVPGYLPTINGLGVYPSLETTIPQIFILLIILILAVRTVKGRSYRKLIKKEQV</sequence>
<dbReference type="GO" id="GO:0015093">
    <property type="term" value="F:ferrous iron transmembrane transporter activity"/>
    <property type="evidence" value="ECO:0007669"/>
    <property type="project" value="TreeGrafter"/>
</dbReference>
<evidence type="ECO:0000256" key="2">
    <source>
        <dbReference type="ARBA" id="ARBA00008333"/>
    </source>
</evidence>
<evidence type="ECO:0000256" key="5">
    <source>
        <dbReference type="ARBA" id="ARBA00023136"/>
    </source>
</evidence>
<dbReference type="Proteomes" id="UP000717624">
    <property type="component" value="Unassembled WGS sequence"/>
</dbReference>
<keyword evidence="3 6" id="KW-0812">Transmembrane</keyword>
<dbReference type="RefSeq" id="WP_204519434.1">
    <property type="nucleotide sequence ID" value="NZ_BAABIN010000012.1"/>
</dbReference>
<feature type="transmembrane region" description="Helical" evidence="6">
    <location>
        <begin position="344"/>
        <end position="365"/>
    </location>
</feature>
<feature type="transmembrane region" description="Helical" evidence="6">
    <location>
        <begin position="522"/>
        <end position="544"/>
    </location>
</feature>
<keyword evidence="8" id="KW-1185">Reference proteome</keyword>
<dbReference type="PANTHER" id="PTHR31632:SF2">
    <property type="entry name" value="PLASMA MEMBRANE IRON PERMEASE"/>
    <property type="match status" value="1"/>
</dbReference>
<feature type="transmembrane region" description="Helical" evidence="6">
    <location>
        <begin position="411"/>
        <end position="431"/>
    </location>
</feature>
<evidence type="ECO:0000256" key="4">
    <source>
        <dbReference type="ARBA" id="ARBA00022989"/>
    </source>
</evidence>
<evidence type="ECO:0000313" key="7">
    <source>
        <dbReference type="EMBL" id="MBM7591743.1"/>
    </source>
</evidence>
<gene>
    <name evidence="7" type="ORF">JOD01_003394</name>
</gene>
<proteinExistence type="inferred from homology"/>
<protein>
    <submittedName>
        <fullName evidence="7">High-affinity iron transporter</fullName>
    </submittedName>
</protein>
<dbReference type="Pfam" id="PF03239">
    <property type="entry name" value="FTR1"/>
    <property type="match status" value="1"/>
</dbReference>
<comment type="subcellular location">
    <subcellularLocation>
        <location evidence="1">Membrane</location>
        <topology evidence="1">Multi-pass membrane protein</topology>
    </subcellularLocation>
</comment>
<comment type="caution">
    <text evidence="7">The sequence shown here is derived from an EMBL/GenBank/DDBJ whole genome shotgun (WGS) entry which is preliminary data.</text>
</comment>
<feature type="transmembrane region" description="Helical" evidence="6">
    <location>
        <begin position="489"/>
        <end position="510"/>
    </location>
</feature>
<dbReference type="EMBL" id="JAFBEB010000014">
    <property type="protein sequence ID" value="MBM7591743.1"/>
    <property type="molecule type" value="Genomic_DNA"/>
</dbReference>
<dbReference type="AlphaFoldDB" id="A0A938XWF3"/>
<dbReference type="GO" id="GO:0033573">
    <property type="term" value="C:high-affinity iron permease complex"/>
    <property type="evidence" value="ECO:0007669"/>
    <property type="project" value="InterPro"/>
</dbReference>
<evidence type="ECO:0000256" key="3">
    <source>
        <dbReference type="ARBA" id="ARBA00022692"/>
    </source>
</evidence>
<dbReference type="InterPro" id="IPR004923">
    <property type="entry name" value="FTR1/Fip1/EfeU"/>
</dbReference>
<keyword evidence="5 6" id="KW-0472">Membrane</keyword>
<accession>A0A938XWF3</accession>
<dbReference type="PANTHER" id="PTHR31632">
    <property type="entry name" value="IRON TRANSPORTER FTH1"/>
    <property type="match status" value="1"/>
</dbReference>
<organism evidence="7 8">
    <name type="scientific">Brevibacillus fulvus</name>
    <dbReference type="NCBI Taxonomy" id="1125967"/>
    <lineage>
        <taxon>Bacteria</taxon>
        <taxon>Bacillati</taxon>
        <taxon>Bacillota</taxon>
        <taxon>Bacilli</taxon>
        <taxon>Bacillales</taxon>
        <taxon>Paenibacillaceae</taxon>
        <taxon>Brevibacillus</taxon>
    </lineage>
</organism>
<reference evidence="7" key="1">
    <citation type="submission" date="2021-01" db="EMBL/GenBank/DDBJ databases">
        <title>Genomic Encyclopedia of Type Strains, Phase IV (KMG-IV): sequencing the most valuable type-strain genomes for metagenomic binning, comparative biology and taxonomic classification.</title>
        <authorList>
            <person name="Goeker M."/>
        </authorList>
    </citation>
    <scope>NUCLEOTIDE SEQUENCE</scope>
    <source>
        <strain evidence="7">DSM 25523</strain>
    </source>
</reference>
<name>A0A938XWF3_9BACL</name>
<keyword evidence="4 6" id="KW-1133">Transmembrane helix</keyword>
<evidence type="ECO:0000313" key="8">
    <source>
        <dbReference type="Proteomes" id="UP000717624"/>
    </source>
</evidence>
<comment type="similarity">
    <text evidence="2">Belongs to the oxidase-dependent Fe transporter (OFeT) (TC 9.A.10.1) family.</text>
</comment>
<feature type="transmembrane region" description="Helical" evidence="6">
    <location>
        <begin position="377"/>
        <end position="399"/>
    </location>
</feature>
<feature type="transmembrane region" description="Helical" evidence="6">
    <location>
        <begin position="451"/>
        <end position="469"/>
    </location>
</feature>
<evidence type="ECO:0000256" key="6">
    <source>
        <dbReference type="SAM" id="Phobius"/>
    </source>
</evidence>
<evidence type="ECO:0000256" key="1">
    <source>
        <dbReference type="ARBA" id="ARBA00004141"/>
    </source>
</evidence>